<feature type="signal peptide" evidence="1">
    <location>
        <begin position="1"/>
        <end position="21"/>
    </location>
</feature>
<evidence type="ECO:0000313" key="2">
    <source>
        <dbReference type="EnsemblPlants" id="AET6Gv20715800.4"/>
    </source>
</evidence>
<reference evidence="2" key="5">
    <citation type="journal article" date="2021" name="G3 (Bethesda)">
        <title>Aegilops tauschii genome assembly Aet v5.0 features greater sequence contiguity and improved annotation.</title>
        <authorList>
            <person name="Wang L."/>
            <person name="Zhu T."/>
            <person name="Rodriguez J.C."/>
            <person name="Deal K.R."/>
            <person name="Dubcovsky J."/>
            <person name="McGuire P.E."/>
            <person name="Lux T."/>
            <person name="Spannagl M."/>
            <person name="Mayer K.F.X."/>
            <person name="Baldrich P."/>
            <person name="Meyers B.C."/>
            <person name="Huo N."/>
            <person name="Gu Y.Q."/>
            <person name="Zhou H."/>
            <person name="Devos K.M."/>
            <person name="Bennetzen J.L."/>
            <person name="Unver T."/>
            <person name="Budak H."/>
            <person name="Gulick P.J."/>
            <person name="Galiba G."/>
            <person name="Kalapos B."/>
            <person name="Nelson D.R."/>
            <person name="Li P."/>
            <person name="You F.M."/>
            <person name="Luo M.C."/>
            <person name="Dvorak J."/>
        </authorList>
    </citation>
    <scope>NUCLEOTIDE SEQUENCE [LARGE SCALE GENOMIC DNA]</scope>
    <source>
        <strain evidence="2">cv. AL8/78</strain>
    </source>
</reference>
<name>A0A453PFB0_AEGTS</name>
<reference evidence="2" key="4">
    <citation type="submission" date="2019-03" db="UniProtKB">
        <authorList>
            <consortium name="EnsemblPlants"/>
        </authorList>
    </citation>
    <scope>IDENTIFICATION</scope>
</reference>
<evidence type="ECO:0008006" key="4">
    <source>
        <dbReference type="Google" id="ProtNLM"/>
    </source>
</evidence>
<feature type="chain" id="PRO_5019166248" description="Secreted protein" evidence="1">
    <location>
        <begin position="22"/>
        <end position="134"/>
    </location>
</feature>
<keyword evidence="3" id="KW-1185">Reference proteome</keyword>
<reference evidence="3" key="2">
    <citation type="journal article" date="2017" name="Nat. Plants">
        <title>The Aegilops tauschii genome reveals multiple impacts of transposons.</title>
        <authorList>
            <person name="Zhao G."/>
            <person name="Zou C."/>
            <person name="Li K."/>
            <person name="Wang K."/>
            <person name="Li T."/>
            <person name="Gao L."/>
            <person name="Zhang X."/>
            <person name="Wang H."/>
            <person name="Yang Z."/>
            <person name="Liu X."/>
            <person name="Jiang W."/>
            <person name="Mao L."/>
            <person name="Kong X."/>
            <person name="Jiao Y."/>
            <person name="Jia J."/>
        </authorList>
    </citation>
    <scope>NUCLEOTIDE SEQUENCE [LARGE SCALE GENOMIC DNA]</scope>
    <source>
        <strain evidence="3">cv. AL8/78</strain>
    </source>
</reference>
<dbReference type="AlphaFoldDB" id="A0A453PFB0"/>
<evidence type="ECO:0000256" key="1">
    <source>
        <dbReference type="SAM" id="SignalP"/>
    </source>
</evidence>
<sequence length="134" mass="14840">MNQVAFLRSLISFWLVNHTSVILEASVGKHDPRLLGVPREPHLSISQSQMLSYAFAFSCSICSHAFVFSMSILSLSICNLSHTSCRWNFILSLCTSKKSLHLSSFFYSLFSIPGLWLGRGCGCGCPDRSCLMPA</sequence>
<proteinExistence type="predicted"/>
<dbReference type="EnsemblPlants" id="AET6Gv20715800.4">
    <property type="protein sequence ID" value="AET6Gv20715800.4"/>
    <property type="gene ID" value="AET6Gv20715800"/>
</dbReference>
<organism evidence="2 3">
    <name type="scientific">Aegilops tauschii subsp. strangulata</name>
    <name type="common">Goatgrass</name>
    <dbReference type="NCBI Taxonomy" id="200361"/>
    <lineage>
        <taxon>Eukaryota</taxon>
        <taxon>Viridiplantae</taxon>
        <taxon>Streptophyta</taxon>
        <taxon>Embryophyta</taxon>
        <taxon>Tracheophyta</taxon>
        <taxon>Spermatophyta</taxon>
        <taxon>Magnoliopsida</taxon>
        <taxon>Liliopsida</taxon>
        <taxon>Poales</taxon>
        <taxon>Poaceae</taxon>
        <taxon>BOP clade</taxon>
        <taxon>Pooideae</taxon>
        <taxon>Triticodae</taxon>
        <taxon>Triticeae</taxon>
        <taxon>Triticinae</taxon>
        <taxon>Aegilops</taxon>
    </lineage>
</organism>
<dbReference type="Proteomes" id="UP000015105">
    <property type="component" value="Chromosome 6D"/>
</dbReference>
<dbReference type="Gramene" id="AET6Gv20715800.4">
    <property type="protein sequence ID" value="AET6Gv20715800.4"/>
    <property type="gene ID" value="AET6Gv20715800"/>
</dbReference>
<reference evidence="2" key="3">
    <citation type="journal article" date="2017" name="Nature">
        <title>Genome sequence of the progenitor of the wheat D genome Aegilops tauschii.</title>
        <authorList>
            <person name="Luo M.C."/>
            <person name="Gu Y.Q."/>
            <person name="Puiu D."/>
            <person name="Wang H."/>
            <person name="Twardziok S.O."/>
            <person name="Deal K.R."/>
            <person name="Huo N."/>
            <person name="Zhu T."/>
            <person name="Wang L."/>
            <person name="Wang Y."/>
            <person name="McGuire P.E."/>
            <person name="Liu S."/>
            <person name="Long H."/>
            <person name="Ramasamy R.K."/>
            <person name="Rodriguez J.C."/>
            <person name="Van S.L."/>
            <person name="Yuan L."/>
            <person name="Wang Z."/>
            <person name="Xia Z."/>
            <person name="Xiao L."/>
            <person name="Anderson O.D."/>
            <person name="Ouyang S."/>
            <person name="Liang Y."/>
            <person name="Zimin A.V."/>
            <person name="Pertea G."/>
            <person name="Qi P."/>
            <person name="Bennetzen J.L."/>
            <person name="Dai X."/>
            <person name="Dawson M.W."/>
            <person name="Muller H.G."/>
            <person name="Kugler K."/>
            <person name="Rivarola-Duarte L."/>
            <person name="Spannagl M."/>
            <person name="Mayer K.F.X."/>
            <person name="Lu F.H."/>
            <person name="Bevan M.W."/>
            <person name="Leroy P."/>
            <person name="Li P."/>
            <person name="You F.M."/>
            <person name="Sun Q."/>
            <person name="Liu Z."/>
            <person name="Lyons E."/>
            <person name="Wicker T."/>
            <person name="Salzberg S.L."/>
            <person name="Devos K.M."/>
            <person name="Dvorak J."/>
        </authorList>
    </citation>
    <scope>NUCLEOTIDE SEQUENCE [LARGE SCALE GENOMIC DNA]</scope>
    <source>
        <strain evidence="2">cv. AL8/78</strain>
    </source>
</reference>
<evidence type="ECO:0000313" key="3">
    <source>
        <dbReference type="Proteomes" id="UP000015105"/>
    </source>
</evidence>
<accession>A0A453PFB0</accession>
<reference evidence="3" key="1">
    <citation type="journal article" date="2014" name="Science">
        <title>Ancient hybridizations among the ancestral genomes of bread wheat.</title>
        <authorList>
            <consortium name="International Wheat Genome Sequencing Consortium,"/>
            <person name="Marcussen T."/>
            <person name="Sandve S.R."/>
            <person name="Heier L."/>
            <person name="Spannagl M."/>
            <person name="Pfeifer M."/>
            <person name="Jakobsen K.S."/>
            <person name="Wulff B.B."/>
            <person name="Steuernagel B."/>
            <person name="Mayer K.F."/>
            <person name="Olsen O.A."/>
        </authorList>
    </citation>
    <scope>NUCLEOTIDE SEQUENCE [LARGE SCALE GENOMIC DNA]</scope>
    <source>
        <strain evidence="3">cv. AL8/78</strain>
    </source>
</reference>
<protein>
    <recommendedName>
        <fullName evidence="4">Secreted protein</fullName>
    </recommendedName>
</protein>
<keyword evidence="1" id="KW-0732">Signal</keyword>